<comment type="catalytic activity">
    <reaction evidence="3">
        <text>an acyl phosphate + H2O = a carboxylate + phosphate + H(+)</text>
        <dbReference type="Rhea" id="RHEA:14965"/>
        <dbReference type="ChEBI" id="CHEBI:15377"/>
        <dbReference type="ChEBI" id="CHEBI:15378"/>
        <dbReference type="ChEBI" id="CHEBI:29067"/>
        <dbReference type="ChEBI" id="CHEBI:43474"/>
        <dbReference type="ChEBI" id="CHEBI:59918"/>
        <dbReference type="EC" id="3.6.1.7"/>
    </reaction>
</comment>
<evidence type="ECO:0000256" key="1">
    <source>
        <dbReference type="ARBA" id="ARBA00005614"/>
    </source>
</evidence>
<accession>A0ABP8L2N4</accession>
<dbReference type="EC" id="3.6.1.7" evidence="2"/>
<protein>
    <recommendedName>
        <fullName evidence="2">acylphosphatase</fullName>
        <ecNumber evidence="2">3.6.1.7</ecNumber>
    </recommendedName>
</protein>
<evidence type="ECO:0000313" key="7">
    <source>
        <dbReference type="EMBL" id="GAA4421548.1"/>
    </source>
</evidence>
<dbReference type="SUPFAM" id="SSF54975">
    <property type="entry name" value="Acylphosphatase/BLUF domain-like"/>
    <property type="match status" value="1"/>
</dbReference>
<dbReference type="Gene3D" id="3.30.70.100">
    <property type="match status" value="1"/>
</dbReference>
<evidence type="ECO:0000259" key="6">
    <source>
        <dbReference type="PROSITE" id="PS51160"/>
    </source>
</evidence>
<organism evidence="7 8">
    <name type="scientific">Nibrella viscosa</name>
    <dbReference type="NCBI Taxonomy" id="1084524"/>
    <lineage>
        <taxon>Bacteria</taxon>
        <taxon>Pseudomonadati</taxon>
        <taxon>Bacteroidota</taxon>
        <taxon>Cytophagia</taxon>
        <taxon>Cytophagales</taxon>
        <taxon>Spirosomataceae</taxon>
        <taxon>Nibrella</taxon>
    </lineage>
</organism>
<evidence type="ECO:0000256" key="2">
    <source>
        <dbReference type="ARBA" id="ARBA00012150"/>
    </source>
</evidence>
<dbReference type="EMBL" id="BAABHB010000028">
    <property type="protein sequence ID" value="GAA4421548.1"/>
    <property type="molecule type" value="Genomic_DNA"/>
</dbReference>
<dbReference type="InterPro" id="IPR001792">
    <property type="entry name" value="Acylphosphatase-like_dom"/>
</dbReference>
<dbReference type="Pfam" id="PF00708">
    <property type="entry name" value="Acylphosphatase"/>
    <property type="match status" value="1"/>
</dbReference>
<comment type="caution">
    <text evidence="4">Lacks conserved residue(s) required for the propagation of feature annotation.</text>
</comment>
<dbReference type="InterPro" id="IPR020456">
    <property type="entry name" value="Acylphosphatase"/>
</dbReference>
<comment type="similarity">
    <text evidence="1 5">Belongs to the acylphosphatase family.</text>
</comment>
<dbReference type="PROSITE" id="PS51160">
    <property type="entry name" value="ACYLPHOSPHATASE_3"/>
    <property type="match status" value="1"/>
</dbReference>
<proteinExistence type="inferred from homology"/>
<dbReference type="Proteomes" id="UP001500936">
    <property type="component" value="Unassembled WGS sequence"/>
</dbReference>
<evidence type="ECO:0000313" key="8">
    <source>
        <dbReference type="Proteomes" id="UP001500936"/>
    </source>
</evidence>
<dbReference type="InterPro" id="IPR036046">
    <property type="entry name" value="Acylphosphatase-like_dom_sf"/>
</dbReference>
<evidence type="ECO:0000256" key="4">
    <source>
        <dbReference type="PROSITE-ProRule" id="PRU00520"/>
    </source>
</evidence>
<name>A0ABP8L2N4_9BACT</name>
<feature type="domain" description="Acylphosphatase-like" evidence="6">
    <location>
        <begin position="4"/>
        <end position="90"/>
    </location>
</feature>
<sequence>MKKNLIIRVSGDLQGTLFRQEARQKAEKLGLNGTAHYEPDGNLHIEVEGAPEQLDAYRQWCEQGPDGTHVSHIAVEEGALQGYDRFIEMPM</sequence>
<gene>
    <name evidence="7" type="ORF">GCM10023187_57510</name>
</gene>
<evidence type="ECO:0000256" key="5">
    <source>
        <dbReference type="RuleBase" id="RU004168"/>
    </source>
</evidence>
<reference evidence="8" key="1">
    <citation type="journal article" date="2019" name="Int. J. Syst. Evol. Microbiol.">
        <title>The Global Catalogue of Microorganisms (GCM) 10K type strain sequencing project: providing services to taxonomists for standard genome sequencing and annotation.</title>
        <authorList>
            <consortium name="The Broad Institute Genomics Platform"/>
            <consortium name="The Broad Institute Genome Sequencing Center for Infectious Disease"/>
            <person name="Wu L."/>
            <person name="Ma J."/>
        </authorList>
    </citation>
    <scope>NUCLEOTIDE SEQUENCE [LARGE SCALE GENOMIC DNA]</scope>
    <source>
        <strain evidence="8">JCM 17925</strain>
    </source>
</reference>
<dbReference type="RefSeq" id="WP_345271597.1">
    <property type="nucleotide sequence ID" value="NZ_BAABHB010000028.1"/>
</dbReference>
<dbReference type="PANTHER" id="PTHR47268:SF4">
    <property type="entry name" value="ACYLPHOSPHATASE"/>
    <property type="match status" value="1"/>
</dbReference>
<evidence type="ECO:0000256" key="3">
    <source>
        <dbReference type="ARBA" id="ARBA00047645"/>
    </source>
</evidence>
<dbReference type="PANTHER" id="PTHR47268">
    <property type="entry name" value="ACYLPHOSPHATASE"/>
    <property type="match status" value="1"/>
</dbReference>
<keyword evidence="8" id="KW-1185">Reference proteome</keyword>
<comment type="caution">
    <text evidence="7">The sequence shown here is derived from an EMBL/GenBank/DDBJ whole genome shotgun (WGS) entry which is preliminary data.</text>
</comment>